<dbReference type="Pfam" id="PF01022">
    <property type="entry name" value="HTH_5"/>
    <property type="match status" value="1"/>
</dbReference>
<dbReference type="InterPro" id="IPR036388">
    <property type="entry name" value="WH-like_DNA-bd_sf"/>
</dbReference>
<evidence type="ECO:0000259" key="4">
    <source>
        <dbReference type="PROSITE" id="PS50987"/>
    </source>
</evidence>
<evidence type="ECO:0000256" key="1">
    <source>
        <dbReference type="ARBA" id="ARBA00023015"/>
    </source>
</evidence>
<dbReference type="SMART" id="SM00418">
    <property type="entry name" value="HTH_ARSR"/>
    <property type="match status" value="1"/>
</dbReference>
<dbReference type="PROSITE" id="PS50987">
    <property type="entry name" value="HTH_ARSR_2"/>
    <property type="match status" value="1"/>
</dbReference>
<dbReference type="GO" id="GO:0003677">
    <property type="term" value="F:DNA binding"/>
    <property type="evidence" value="ECO:0007669"/>
    <property type="project" value="UniProtKB-KW"/>
</dbReference>
<comment type="caution">
    <text evidence="5">The sequence shown here is derived from an EMBL/GenBank/DDBJ whole genome shotgun (WGS) entry which is preliminary data.</text>
</comment>
<keyword evidence="1" id="KW-0805">Transcription regulation</keyword>
<dbReference type="GO" id="GO:0003700">
    <property type="term" value="F:DNA-binding transcription factor activity"/>
    <property type="evidence" value="ECO:0007669"/>
    <property type="project" value="InterPro"/>
</dbReference>
<dbReference type="AlphaFoldDB" id="A0A9C7G738"/>
<evidence type="ECO:0000313" key="6">
    <source>
        <dbReference type="Proteomes" id="UP000789845"/>
    </source>
</evidence>
<feature type="domain" description="HTH arsR-type" evidence="4">
    <location>
        <begin position="209"/>
        <end position="303"/>
    </location>
</feature>
<name>A0A9C7G738_9BACI</name>
<dbReference type="InterPro" id="IPR001845">
    <property type="entry name" value="HTH_ArsR_DNA-bd_dom"/>
</dbReference>
<dbReference type="InterPro" id="IPR011991">
    <property type="entry name" value="ArsR-like_HTH"/>
</dbReference>
<organism evidence="5 6">
    <name type="scientific">Pseudoneobacillus rhizosphaerae</name>
    <dbReference type="NCBI Taxonomy" id="2880968"/>
    <lineage>
        <taxon>Bacteria</taxon>
        <taxon>Bacillati</taxon>
        <taxon>Bacillota</taxon>
        <taxon>Bacilli</taxon>
        <taxon>Bacillales</taxon>
        <taxon>Bacillaceae</taxon>
        <taxon>Pseudoneobacillus</taxon>
    </lineage>
</organism>
<keyword evidence="2" id="KW-0238">DNA-binding</keyword>
<dbReference type="EMBL" id="CAKJTG010000004">
    <property type="protein sequence ID" value="CAG9607174.1"/>
    <property type="molecule type" value="Genomic_DNA"/>
</dbReference>
<dbReference type="PRINTS" id="PR00778">
    <property type="entry name" value="HTHARSR"/>
</dbReference>
<keyword evidence="6" id="KW-1185">Reference proteome</keyword>
<dbReference type="Proteomes" id="UP000789845">
    <property type="component" value="Unassembled WGS sequence"/>
</dbReference>
<dbReference type="CDD" id="cd00090">
    <property type="entry name" value="HTH_ARSR"/>
    <property type="match status" value="1"/>
</dbReference>
<evidence type="ECO:0000313" key="5">
    <source>
        <dbReference type="EMBL" id="CAG9607174.1"/>
    </source>
</evidence>
<evidence type="ECO:0000256" key="3">
    <source>
        <dbReference type="ARBA" id="ARBA00023163"/>
    </source>
</evidence>
<dbReference type="InterPro" id="IPR051081">
    <property type="entry name" value="HTH_MetalResp_TranReg"/>
</dbReference>
<sequence>MGYRVVFEFSPLYELVNSLELFLTKRSIKNVEIGMGWIKEVQEKLDVASVDFGNHKEHPSFCYLYLLIWQSPEKENVDDFLKWLTSLQPGSIYEKLFSYVSESLPTDLAGIRDQYVELIRKWNNAYFSKIDSEILGMLRDSIMEWEGKTISEDPVQFVEKISGGLKIEQYDGLHQVILTPTYHTNPLIMISKLKNIAHIFYPIDIPENDPDQPSKKLIRLTKALADENRLRIIKLLSEGPKTFTEILQYFSVSKSTVHHHIMLLRTAGLISSYHTDECGTETYIYRPSGMQELQENFHEYLQK</sequence>
<protein>
    <recommendedName>
        <fullName evidence="4">HTH arsR-type domain-containing protein</fullName>
    </recommendedName>
</protein>
<dbReference type="RefSeq" id="WP_230495446.1">
    <property type="nucleotide sequence ID" value="NZ_CAKJTG010000004.1"/>
</dbReference>
<dbReference type="PANTHER" id="PTHR33154:SF18">
    <property type="entry name" value="ARSENICAL RESISTANCE OPERON REPRESSOR"/>
    <property type="match status" value="1"/>
</dbReference>
<dbReference type="Gene3D" id="1.10.10.10">
    <property type="entry name" value="Winged helix-like DNA-binding domain superfamily/Winged helix DNA-binding domain"/>
    <property type="match status" value="1"/>
</dbReference>
<dbReference type="SUPFAM" id="SSF46785">
    <property type="entry name" value="Winged helix' DNA-binding domain"/>
    <property type="match status" value="1"/>
</dbReference>
<evidence type="ECO:0000256" key="2">
    <source>
        <dbReference type="ARBA" id="ARBA00023125"/>
    </source>
</evidence>
<dbReference type="InterPro" id="IPR036390">
    <property type="entry name" value="WH_DNA-bd_sf"/>
</dbReference>
<dbReference type="PANTHER" id="PTHR33154">
    <property type="entry name" value="TRANSCRIPTIONAL REGULATOR, ARSR FAMILY"/>
    <property type="match status" value="1"/>
</dbReference>
<accession>A0A9C7G738</accession>
<proteinExistence type="predicted"/>
<keyword evidence="3" id="KW-0804">Transcription</keyword>
<gene>
    <name evidence="5" type="ORF">NEOCIP111885_00864</name>
</gene>
<reference evidence="5" key="1">
    <citation type="submission" date="2021-10" db="EMBL/GenBank/DDBJ databases">
        <authorList>
            <person name="Criscuolo A."/>
        </authorList>
    </citation>
    <scope>NUCLEOTIDE SEQUENCE</scope>
    <source>
        <strain evidence="5">CIP111885</strain>
    </source>
</reference>